<dbReference type="HAMAP" id="MF_01885">
    <property type="entry name" value="tRNA_methyltr_TrmL"/>
    <property type="match status" value="1"/>
</dbReference>
<dbReference type="InterPro" id="IPR001537">
    <property type="entry name" value="SpoU_MeTrfase"/>
</dbReference>
<dbReference type="GO" id="GO:0003723">
    <property type="term" value="F:RNA binding"/>
    <property type="evidence" value="ECO:0007669"/>
    <property type="project" value="InterPro"/>
</dbReference>
<dbReference type="InterPro" id="IPR029026">
    <property type="entry name" value="tRNA_m1G_MTases_N"/>
</dbReference>
<dbReference type="InParanoid" id="A0A6N7F3T3"/>
<dbReference type="AlphaFoldDB" id="A0A6N7F3T3"/>
<evidence type="ECO:0000256" key="6">
    <source>
        <dbReference type="HAMAP-Rule" id="MF_01885"/>
    </source>
</evidence>
<dbReference type="SUPFAM" id="SSF75217">
    <property type="entry name" value="alpha/beta knot"/>
    <property type="match status" value="1"/>
</dbReference>
<keyword evidence="10" id="KW-1185">Reference proteome</keyword>
<dbReference type="PIRSF" id="PIRSF029256">
    <property type="entry name" value="SpoU_TrmH_prd"/>
    <property type="match status" value="1"/>
</dbReference>
<comment type="subcellular location">
    <subcellularLocation>
        <location evidence="6">Cytoplasm</location>
    </subcellularLocation>
</comment>
<feature type="binding site" evidence="6 7">
    <location>
        <position position="101"/>
    </location>
    <ligand>
        <name>S-adenosyl-L-methionine</name>
        <dbReference type="ChEBI" id="CHEBI:59789"/>
    </ligand>
</feature>
<feature type="domain" description="tRNA/rRNA methyltransferase SpoU type" evidence="8">
    <location>
        <begin position="3"/>
        <end position="143"/>
    </location>
</feature>
<gene>
    <name evidence="6" type="primary">trmL</name>
    <name evidence="9" type="ORF">GCU85_07310</name>
</gene>
<keyword evidence="3 6" id="KW-0808">Transferase</keyword>
<keyword evidence="2 6" id="KW-0489">Methyltransferase</keyword>
<dbReference type="FunCoup" id="A0A6N7F3T3">
    <property type="interactions" value="225"/>
</dbReference>
<organism evidence="9 10">
    <name type="scientific">Ostreibacterium oceani</name>
    <dbReference type="NCBI Taxonomy" id="2654998"/>
    <lineage>
        <taxon>Bacteria</taxon>
        <taxon>Pseudomonadati</taxon>
        <taxon>Pseudomonadota</taxon>
        <taxon>Gammaproteobacteria</taxon>
        <taxon>Cardiobacteriales</taxon>
        <taxon>Ostreibacteriaceae</taxon>
        <taxon>Ostreibacterium</taxon>
    </lineage>
</organism>
<dbReference type="GO" id="GO:0008757">
    <property type="term" value="F:S-adenosylmethionine-dependent methyltransferase activity"/>
    <property type="evidence" value="ECO:0007669"/>
    <property type="project" value="UniProtKB-UniRule"/>
</dbReference>
<keyword evidence="4 6" id="KW-0949">S-adenosyl-L-methionine</keyword>
<sequence>MTIHVALYQPKIPQNTGNIIRFCANTGIQLHLIHPLGFVWDDKRLARAGMDYIEYATVQHYASWPIFLDKTQQHRRFIVTTKGQQSAYRMTFQPEDMLIFGSEDAGIAIDDMRSIHDDHWLRIPMQANSRSMNLSNTVAMLGYEALRQIGLAQCGLD</sequence>
<evidence type="ECO:0000256" key="1">
    <source>
        <dbReference type="ARBA" id="ARBA00022490"/>
    </source>
</evidence>
<dbReference type="GO" id="GO:0002130">
    <property type="term" value="P:wobble position ribose methylation"/>
    <property type="evidence" value="ECO:0007669"/>
    <property type="project" value="TreeGrafter"/>
</dbReference>
<dbReference type="Proteomes" id="UP000471298">
    <property type="component" value="Unassembled WGS sequence"/>
</dbReference>
<protein>
    <recommendedName>
        <fullName evidence="6">tRNA (cytidine(34)-2'-O)-methyltransferase</fullName>
        <ecNumber evidence="6">2.1.1.207</ecNumber>
    </recommendedName>
    <alternativeName>
        <fullName evidence="6">tRNA (cytidine/uridine-2'-O-)-methyltransferase TrmL</fullName>
    </alternativeName>
</protein>
<evidence type="ECO:0000256" key="2">
    <source>
        <dbReference type="ARBA" id="ARBA00022603"/>
    </source>
</evidence>
<dbReference type="InterPro" id="IPR029028">
    <property type="entry name" value="Alpha/beta_knot_MTases"/>
</dbReference>
<evidence type="ECO:0000256" key="4">
    <source>
        <dbReference type="ARBA" id="ARBA00022691"/>
    </source>
</evidence>
<dbReference type="Gene3D" id="3.40.1280.10">
    <property type="match status" value="1"/>
</dbReference>
<comment type="caution">
    <text evidence="9">The sequence shown here is derived from an EMBL/GenBank/DDBJ whole genome shotgun (WGS) entry which is preliminary data.</text>
</comment>
<comment type="function">
    <text evidence="6">Methylates the ribose at the nucleotide 34 wobble position in the two leucyl isoacceptors tRNA(Leu)(CmAA) and tRNA(Leu)(cmnm5UmAA). Catalyzes the methyl transfer from S-adenosyl-L-methionine to the 2'-OH of the wobble nucleotide.</text>
</comment>
<dbReference type="InterPro" id="IPR016914">
    <property type="entry name" value="TrmL"/>
</dbReference>
<evidence type="ECO:0000259" key="8">
    <source>
        <dbReference type="Pfam" id="PF00588"/>
    </source>
</evidence>
<evidence type="ECO:0000313" key="10">
    <source>
        <dbReference type="Proteomes" id="UP000471298"/>
    </source>
</evidence>
<dbReference type="PANTHER" id="PTHR42971">
    <property type="entry name" value="TRNA (CYTIDINE(34)-2'-O)-METHYLTRANSFERASE"/>
    <property type="match status" value="1"/>
</dbReference>
<dbReference type="PANTHER" id="PTHR42971:SF1">
    <property type="entry name" value="TRNA (CYTIDINE(34)-2'-O)-METHYLTRANSFERASE"/>
    <property type="match status" value="1"/>
</dbReference>
<feature type="binding site" evidence="6 7">
    <location>
        <position position="79"/>
    </location>
    <ligand>
        <name>S-adenosyl-L-methionine</name>
        <dbReference type="ChEBI" id="CHEBI:59789"/>
    </ligand>
</feature>
<proteinExistence type="inferred from homology"/>
<feature type="binding site" evidence="6 7">
    <location>
        <position position="131"/>
    </location>
    <ligand>
        <name>S-adenosyl-L-methionine</name>
        <dbReference type="ChEBI" id="CHEBI:59789"/>
    </ligand>
</feature>
<dbReference type="EMBL" id="WHNW01000008">
    <property type="protein sequence ID" value="MPV86536.1"/>
    <property type="molecule type" value="Genomic_DNA"/>
</dbReference>
<feature type="binding site" evidence="6 7">
    <location>
        <position position="123"/>
    </location>
    <ligand>
        <name>S-adenosyl-L-methionine</name>
        <dbReference type="ChEBI" id="CHEBI:59789"/>
    </ligand>
</feature>
<comment type="catalytic activity">
    <reaction evidence="6">
        <text>5-carboxymethylaminomethyluridine(34) in tRNA(Leu) + S-adenosyl-L-methionine = 5-carboxymethylaminomethyl-2'-O-methyluridine(34) in tRNA(Leu) + S-adenosyl-L-homocysteine + H(+)</text>
        <dbReference type="Rhea" id="RHEA:43088"/>
        <dbReference type="Rhea" id="RHEA-COMP:10333"/>
        <dbReference type="Rhea" id="RHEA-COMP:10334"/>
        <dbReference type="ChEBI" id="CHEBI:15378"/>
        <dbReference type="ChEBI" id="CHEBI:57856"/>
        <dbReference type="ChEBI" id="CHEBI:59789"/>
        <dbReference type="ChEBI" id="CHEBI:74508"/>
        <dbReference type="ChEBI" id="CHEBI:74511"/>
        <dbReference type="EC" id="2.1.1.207"/>
    </reaction>
</comment>
<dbReference type="Pfam" id="PF00588">
    <property type="entry name" value="SpoU_methylase"/>
    <property type="match status" value="1"/>
</dbReference>
<dbReference type="CDD" id="cd18094">
    <property type="entry name" value="SpoU-like_TrmL"/>
    <property type="match status" value="1"/>
</dbReference>
<keyword evidence="5 6" id="KW-0819">tRNA processing</keyword>
<accession>A0A6N7F3T3</accession>
<dbReference type="FunFam" id="3.40.1280.10:FF:000002">
    <property type="entry name" value="Peptidylprolyl isomerase"/>
    <property type="match status" value="1"/>
</dbReference>
<comment type="similarity">
    <text evidence="6">Belongs to the class IV-like SAM-binding methyltransferase superfamily. RNA methyltransferase TrmH family. TrmL subfamily.</text>
</comment>
<name>A0A6N7F3T3_9GAMM</name>
<dbReference type="RefSeq" id="WP_152810534.1">
    <property type="nucleotide sequence ID" value="NZ_WHNW01000008.1"/>
</dbReference>
<dbReference type="GO" id="GO:0042802">
    <property type="term" value="F:identical protein binding"/>
    <property type="evidence" value="ECO:0007669"/>
    <property type="project" value="UniProtKB-ARBA"/>
</dbReference>
<reference evidence="9 10" key="1">
    <citation type="submission" date="2019-10" db="EMBL/GenBank/DDBJ databases">
        <title>Cardiobacteriales fam. a chemoheterotrophic member of the order Cardiobacteriales, and proposal of Cardiobacteriales fam. nov.</title>
        <authorList>
            <person name="Wang C."/>
        </authorList>
    </citation>
    <scope>NUCLEOTIDE SEQUENCE [LARGE SCALE GENOMIC DNA]</scope>
    <source>
        <strain evidence="9 10">ML27</strain>
    </source>
</reference>
<evidence type="ECO:0000313" key="9">
    <source>
        <dbReference type="EMBL" id="MPV86536.1"/>
    </source>
</evidence>
<dbReference type="GO" id="GO:0005737">
    <property type="term" value="C:cytoplasm"/>
    <property type="evidence" value="ECO:0007669"/>
    <property type="project" value="UniProtKB-SubCell"/>
</dbReference>
<comment type="catalytic activity">
    <reaction evidence="6">
        <text>cytidine(34) in tRNA + S-adenosyl-L-methionine = 2'-O-methylcytidine(34) in tRNA + S-adenosyl-L-homocysteine + H(+)</text>
        <dbReference type="Rhea" id="RHEA:43084"/>
        <dbReference type="Rhea" id="RHEA-COMP:10331"/>
        <dbReference type="Rhea" id="RHEA-COMP:10332"/>
        <dbReference type="ChEBI" id="CHEBI:15378"/>
        <dbReference type="ChEBI" id="CHEBI:57856"/>
        <dbReference type="ChEBI" id="CHEBI:59789"/>
        <dbReference type="ChEBI" id="CHEBI:74495"/>
        <dbReference type="ChEBI" id="CHEBI:82748"/>
        <dbReference type="EC" id="2.1.1.207"/>
    </reaction>
</comment>
<evidence type="ECO:0000256" key="7">
    <source>
        <dbReference type="PIRSR" id="PIRSR029256-1"/>
    </source>
</evidence>
<dbReference type="GO" id="GO:0008175">
    <property type="term" value="F:tRNA methyltransferase activity"/>
    <property type="evidence" value="ECO:0007669"/>
    <property type="project" value="UniProtKB-UniRule"/>
</dbReference>
<keyword evidence="1 6" id="KW-0963">Cytoplasm</keyword>
<evidence type="ECO:0000256" key="3">
    <source>
        <dbReference type="ARBA" id="ARBA00022679"/>
    </source>
</evidence>
<dbReference type="EC" id="2.1.1.207" evidence="6"/>
<evidence type="ECO:0000256" key="5">
    <source>
        <dbReference type="ARBA" id="ARBA00022694"/>
    </source>
</evidence>
<comment type="subunit">
    <text evidence="6">Homodimer.</text>
</comment>